<evidence type="ECO:0000313" key="5">
    <source>
        <dbReference type="EMBL" id="GFH75531.1"/>
    </source>
</evidence>
<feature type="compositionally biased region" description="Basic and acidic residues" evidence="2">
    <location>
        <begin position="175"/>
        <end position="189"/>
    </location>
</feature>
<evidence type="ECO:0000256" key="3">
    <source>
        <dbReference type="SAM" id="SignalP"/>
    </source>
</evidence>
<sequence length="484" mass="49844">MRGFLASSIGVACAAALALPAALPSGALAAPPAHPRAGAADTSTGGVPIADATPAPPSSGRALPAADGELPGTTQSLPLPDAPSDRSAAPGEDARERALTPREVEPFSLLGVVWDDPDAHLEGRVQVRTRSTVTGTWSDWQELETHHDDHGADRSTPEGAAGRGATAPLWVGRSDAVELRVTSRDDHRHQGGGTSDTLPAGLRLDLVDPGDAPPAEEAPRPEPTRAGAAGAENAALPGPRAEPAVLPELTREETLAELEAARTAGEPAPAAQAAAGPEQRAQPYVGPRPKIVTRKGWGADESLRDKSFAYTGTVKAAFVHHSATGNNYTCAEAPSVIRGIYRYHTKSSGWRDLGYNFMVDKCGTVYEGRAGGVDKAVLGAHTLGFNSNSTGIAVLGSFSSAKPPKAAVDAVAKLTAWKLGLSGANPKGKVTLTSGGSNLYAKGRKVSLHVISGHRDGYSTECPGTRLYGQLGAARSASAKLQGR</sequence>
<feature type="region of interest" description="Disordered" evidence="2">
    <location>
        <begin position="144"/>
        <end position="247"/>
    </location>
</feature>
<dbReference type="GO" id="GO:0008270">
    <property type="term" value="F:zinc ion binding"/>
    <property type="evidence" value="ECO:0007669"/>
    <property type="project" value="InterPro"/>
</dbReference>
<evidence type="ECO:0000256" key="2">
    <source>
        <dbReference type="SAM" id="MobiDB-lite"/>
    </source>
</evidence>
<dbReference type="SMART" id="SM00701">
    <property type="entry name" value="PGRP"/>
    <property type="match status" value="1"/>
</dbReference>
<comment type="caution">
    <text evidence="6">The sequence shown here is derived from an EMBL/GenBank/DDBJ whole genome shotgun (WGS) entry which is preliminary data.</text>
</comment>
<keyword evidence="3" id="KW-0732">Signal</keyword>
<gene>
    <name evidence="6" type="ORF">GCM10010227_49660</name>
    <name evidence="5" type="ORF">Sgou_02010</name>
</gene>
<feature type="region of interest" description="Disordered" evidence="2">
    <location>
        <begin position="30"/>
        <end position="102"/>
    </location>
</feature>
<feature type="compositionally biased region" description="Low complexity" evidence="2">
    <location>
        <begin position="261"/>
        <end position="283"/>
    </location>
</feature>
<feature type="chain" id="PRO_5034288102" description="Peptidoglycan recognition protein family domain-containing protein" evidence="3">
    <location>
        <begin position="30"/>
        <end position="484"/>
    </location>
</feature>
<dbReference type="CDD" id="cd06583">
    <property type="entry name" value="PGRP"/>
    <property type="match status" value="1"/>
</dbReference>
<feature type="compositionally biased region" description="Basic and acidic residues" evidence="2">
    <location>
        <begin position="92"/>
        <end position="102"/>
    </location>
</feature>
<dbReference type="GO" id="GO:0009253">
    <property type="term" value="P:peptidoglycan catabolic process"/>
    <property type="evidence" value="ECO:0007669"/>
    <property type="project" value="InterPro"/>
</dbReference>
<reference evidence="6" key="3">
    <citation type="submission" date="2020-09" db="EMBL/GenBank/DDBJ databases">
        <authorList>
            <person name="Sun Q."/>
            <person name="Ohkuma M."/>
        </authorList>
    </citation>
    <scope>NUCLEOTIDE SEQUENCE</scope>
    <source>
        <strain evidence="6">JCM 4136</strain>
    </source>
</reference>
<dbReference type="Proteomes" id="UP000480804">
    <property type="component" value="Unassembled WGS sequence"/>
</dbReference>
<feature type="signal peptide" evidence="3">
    <location>
        <begin position="1"/>
        <end position="29"/>
    </location>
</feature>
<dbReference type="Pfam" id="PF01510">
    <property type="entry name" value="Amidase_2"/>
    <property type="match status" value="1"/>
</dbReference>
<dbReference type="AlphaFoldDB" id="A0A8H9HVV5"/>
<organism evidence="6 8">
    <name type="scientific">Streptomyces gougerotii</name>
    <dbReference type="NCBI Taxonomy" id="53448"/>
    <lineage>
        <taxon>Bacteria</taxon>
        <taxon>Bacillati</taxon>
        <taxon>Actinomycetota</taxon>
        <taxon>Actinomycetes</taxon>
        <taxon>Kitasatosporales</taxon>
        <taxon>Streptomycetaceae</taxon>
        <taxon>Streptomyces</taxon>
        <taxon>Streptomyces diastaticus group</taxon>
    </lineage>
</organism>
<feature type="compositionally biased region" description="Basic and acidic residues" evidence="2">
    <location>
        <begin position="144"/>
        <end position="156"/>
    </location>
</feature>
<feature type="domain" description="Peptidoglycan recognition protein family" evidence="4">
    <location>
        <begin position="289"/>
        <end position="437"/>
    </location>
</feature>
<comment type="similarity">
    <text evidence="1">Belongs to the N-acetylmuramoyl-L-alanine amidase 2 family.</text>
</comment>
<dbReference type="SUPFAM" id="SSF55846">
    <property type="entry name" value="N-acetylmuramoyl-L-alanine amidase-like"/>
    <property type="match status" value="1"/>
</dbReference>
<evidence type="ECO:0000313" key="7">
    <source>
        <dbReference type="Proteomes" id="UP000480804"/>
    </source>
</evidence>
<feature type="compositionally biased region" description="Low complexity" evidence="2">
    <location>
        <begin position="30"/>
        <end position="40"/>
    </location>
</feature>
<dbReference type="GO" id="GO:0008745">
    <property type="term" value="F:N-acetylmuramoyl-L-alanine amidase activity"/>
    <property type="evidence" value="ECO:0007669"/>
    <property type="project" value="InterPro"/>
</dbReference>
<dbReference type="InterPro" id="IPR036505">
    <property type="entry name" value="Amidase/PGRP_sf"/>
</dbReference>
<dbReference type="InterPro" id="IPR002502">
    <property type="entry name" value="Amidase_domain"/>
</dbReference>
<proteinExistence type="inferred from homology"/>
<reference evidence="5 7" key="2">
    <citation type="submission" date="2020-02" db="EMBL/GenBank/DDBJ databases">
        <title>Whole genome shotgun sequence of Streptomyces gougerotii NBRC 13043.</title>
        <authorList>
            <person name="Ichikawa N."/>
            <person name="Komaki H."/>
            <person name="Tamura T."/>
        </authorList>
    </citation>
    <scope>NUCLEOTIDE SEQUENCE [LARGE SCALE GENOMIC DNA]</scope>
    <source>
        <strain evidence="5 7">NBRC 13043</strain>
    </source>
</reference>
<accession>A0A8H9HVV5</accession>
<evidence type="ECO:0000313" key="6">
    <source>
        <dbReference type="EMBL" id="GGU88852.1"/>
    </source>
</evidence>
<dbReference type="PANTHER" id="PTHR11022">
    <property type="entry name" value="PEPTIDOGLYCAN RECOGNITION PROTEIN"/>
    <property type="match status" value="1"/>
</dbReference>
<dbReference type="EMBL" id="BLLO01000006">
    <property type="protein sequence ID" value="GFH75531.1"/>
    <property type="molecule type" value="Genomic_DNA"/>
</dbReference>
<dbReference type="PANTHER" id="PTHR11022:SF41">
    <property type="entry name" value="PEPTIDOGLYCAN-RECOGNITION PROTEIN LC-RELATED"/>
    <property type="match status" value="1"/>
</dbReference>
<feature type="compositionally biased region" description="Low complexity" evidence="2">
    <location>
        <begin position="224"/>
        <end position="235"/>
    </location>
</feature>
<evidence type="ECO:0000256" key="1">
    <source>
        <dbReference type="ARBA" id="ARBA00007553"/>
    </source>
</evidence>
<dbReference type="GeneID" id="95072935"/>
<name>A0A8H9HVV5_9ACTN</name>
<dbReference type="InterPro" id="IPR015510">
    <property type="entry name" value="PGRP"/>
</dbReference>
<dbReference type="InterPro" id="IPR006619">
    <property type="entry name" value="PGRP_domain_met/bac"/>
</dbReference>
<evidence type="ECO:0000259" key="4">
    <source>
        <dbReference type="SMART" id="SM00701"/>
    </source>
</evidence>
<dbReference type="Proteomes" id="UP000660975">
    <property type="component" value="Unassembled WGS sequence"/>
</dbReference>
<feature type="region of interest" description="Disordered" evidence="2">
    <location>
        <begin position="261"/>
        <end position="289"/>
    </location>
</feature>
<protein>
    <recommendedName>
        <fullName evidence="4">Peptidoglycan recognition protein family domain-containing protein</fullName>
    </recommendedName>
</protein>
<reference evidence="6" key="1">
    <citation type="journal article" date="2014" name="Int. J. Syst. Evol. Microbiol.">
        <title>Complete genome sequence of Corynebacterium casei LMG S-19264T (=DSM 44701T), isolated from a smear-ripened cheese.</title>
        <authorList>
            <consortium name="US DOE Joint Genome Institute (JGI-PGF)"/>
            <person name="Walter F."/>
            <person name="Albersmeier A."/>
            <person name="Kalinowski J."/>
            <person name="Ruckert C."/>
        </authorList>
    </citation>
    <scope>NUCLEOTIDE SEQUENCE</scope>
    <source>
        <strain evidence="6">JCM 4136</strain>
    </source>
</reference>
<evidence type="ECO:0000313" key="8">
    <source>
        <dbReference type="Proteomes" id="UP000660975"/>
    </source>
</evidence>
<dbReference type="RefSeq" id="WP_164494978.1">
    <property type="nucleotide sequence ID" value="NZ_BLLO01000006.1"/>
</dbReference>
<dbReference type="Gene3D" id="3.40.80.10">
    <property type="entry name" value="Peptidoglycan recognition protein-like"/>
    <property type="match status" value="1"/>
</dbReference>
<dbReference type="EMBL" id="BMSC01000020">
    <property type="protein sequence ID" value="GGU88852.1"/>
    <property type="molecule type" value="Genomic_DNA"/>
</dbReference>
<keyword evidence="7" id="KW-1185">Reference proteome</keyword>